<evidence type="ECO:0000313" key="1">
    <source>
        <dbReference type="EMBL" id="JAD66567.1"/>
    </source>
</evidence>
<sequence length="54" mass="6364">MEFRRNWSLFSEGIYTVTIIQSGRGNACYVYHCSYTYMAKDIDNRLNQHLLGVQ</sequence>
<reference evidence="1" key="2">
    <citation type="journal article" date="2015" name="Data Brief">
        <title>Shoot transcriptome of the giant reed, Arundo donax.</title>
        <authorList>
            <person name="Barrero R.A."/>
            <person name="Guerrero F.D."/>
            <person name="Moolhuijzen P."/>
            <person name="Goolsby J.A."/>
            <person name="Tidwell J."/>
            <person name="Bellgard S.E."/>
            <person name="Bellgard M.I."/>
        </authorList>
    </citation>
    <scope>NUCLEOTIDE SEQUENCE</scope>
    <source>
        <tissue evidence="1">Shoot tissue taken approximately 20 cm above the soil surface</tissue>
    </source>
</reference>
<proteinExistence type="predicted"/>
<protein>
    <submittedName>
        <fullName evidence="1">Uncharacterized protein</fullName>
    </submittedName>
</protein>
<organism evidence="1">
    <name type="scientific">Arundo donax</name>
    <name type="common">Giant reed</name>
    <name type="synonym">Donax arundinaceus</name>
    <dbReference type="NCBI Taxonomy" id="35708"/>
    <lineage>
        <taxon>Eukaryota</taxon>
        <taxon>Viridiplantae</taxon>
        <taxon>Streptophyta</taxon>
        <taxon>Embryophyta</taxon>
        <taxon>Tracheophyta</taxon>
        <taxon>Spermatophyta</taxon>
        <taxon>Magnoliopsida</taxon>
        <taxon>Liliopsida</taxon>
        <taxon>Poales</taxon>
        <taxon>Poaceae</taxon>
        <taxon>PACMAD clade</taxon>
        <taxon>Arundinoideae</taxon>
        <taxon>Arundineae</taxon>
        <taxon>Arundo</taxon>
    </lineage>
</organism>
<reference evidence="1" key="1">
    <citation type="submission" date="2014-09" db="EMBL/GenBank/DDBJ databases">
        <authorList>
            <person name="Magalhaes I.L.F."/>
            <person name="Oliveira U."/>
            <person name="Santos F.R."/>
            <person name="Vidigal T.H.D.A."/>
            <person name="Brescovit A.D."/>
            <person name="Santos A.J."/>
        </authorList>
    </citation>
    <scope>NUCLEOTIDE SEQUENCE</scope>
    <source>
        <tissue evidence="1">Shoot tissue taken approximately 20 cm above the soil surface</tissue>
    </source>
</reference>
<dbReference type="AlphaFoldDB" id="A0A0A9C4Y1"/>
<dbReference type="EMBL" id="GBRH01231328">
    <property type="protein sequence ID" value="JAD66567.1"/>
    <property type="molecule type" value="Transcribed_RNA"/>
</dbReference>
<name>A0A0A9C4Y1_ARUDO</name>
<accession>A0A0A9C4Y1</accession>